<gene>
    <name evidence="1" type="ORF">DSO57_1007661</name>
</gene>
<evidence type="ECO:0000313" key="1">
    <source>
        <dbReference type="EMBL" id="KAJ9070469.1"/>
    </source>
</evidence>
<name>A0ACC2T7D0_9FUNG</name>
<dbReference type="Proteomes" id="UP001165960">
    <property type="component" value="Unassembled WGS sequence"/>
</dbReference>
<comment type="caution">
    <text evidence="1">The sequence shown here is derived from an EMBL/GenBank/DDBJ whole genome shotgun (WGS) entry which is preliminary data.</text>
</comment>
<accession>A0ACC2T7D0</accession>
<protein>
    <submittedName>
        <fullName evidence="1">Uncharacterized protein</fullName>
    </submittedName>
</protein>
<evidence type="ECO:0000313" key="2">
    <source>
        <dbReference type="Proteomes" id="UP001165960"/>
    </source>
</evidence>
<organism evidence="1 2">
    <name type="scientific">Entomophthora muscae</name>
    <dbReference type="NCBI Taxonomy" id="34485"/>
    <lineage>
        <taxon>Eukaryota</taxon>
        <taxon>Fungi</taxon>
        <taxon>Fungi incertae sedis</taxon>
        <taxon>Zoopagomycota</taxon>
        <taxon>Entomophthoromycotina</taxon>
        <taxon>Entomophthoromycetes</taxon>
        <taxon>Entomophthorales</taxon>
        <taxon>Entomophthoraceae</taxon>
        <taxon>Entomophthora</taxon>
    </lineage>
</organism>
<sequence>MKIFGLAAISSVFCVSSKKQAILDRFAGSAKGSFRQVDNVTYFTSPGGKFKFQLGSYVDVPRLVQAFQIVSGFLENAIELQNGVIVQVNYGDFCRPNSICKRHAPGGLIGLCKPTTSQLNSSAGPVLVPHALIRQKTPAANLAEEFDVRMYIKDVSFVFPDQYGDKIKEIQNDIMDIIIHELIHGLGLGSSIISELKKCIYKKVECSNAKFTRSLFDTFLQTNDTTFNHLLNSTDIDSRAPKYVDPGMQLVHSKYIKFLELLRVEKYSFFLTKNNNKVYLNTIPAGGGDFSHLERTYNATADYLMTYSSDYYGAFKPHSAKDKDWKTSPLGETTIQVLETLGYARNPNPEFEKSQAFFYALMSA</sequence>
<dbReference type="EMBL" id="QTSX02003573">
    <property type="protein sequence ID" value="KAJ9070469.1"/>
    <property type="molecule type" value="Genomic_DNA"/>
</dbReference>
<keyword evidence="2" id="KW-1185">Reference proteome</keyword>
<proteinExistence type="predicted"/>
<reference evidence="1" key="1">
    <citation type="submission" date="2022-04" db="EMBL/GenBank/DDBJ databases">
        <title>Genome of the entomopathogenic fungus Entomophthora muscae.</title>
        <authorList>
            <person name="Elya C."/>
            <person name="Lovett B.R."/>
            <person name="Lee E."/>
            <person name="Macias A.M."/>
            <person name="Hajek A.E."/>
            <person name="De Bivort B.L."/>
            <person name="Kasson M.T."/>
            <person name="De Fine Licht H.H."/>
            <person name="Stajich J.E."/>
        </authorList>
    </citation>
    <scope>NUCLEOTIDE SEQUENCE</scope>
    <source>
        <strain evidence="1">Berkeley</strain>
    </source>
</reference>